<dbReference type="PROSITE" id="PS51471">
    <property type="entry name" value="FE2OG_OXY"/>
    <property type="match status" value="1"/>
</dbReference>
<dbReference type="PANTHER" id="PTHR12117">
    <property type="entry name" value="HISTONE ACETYLTRANSFERASE COMPLEX"/>
    <property type="match status" value="1"/>
</dbReference>
<dbReference type="GO" id="GO:0031418">
    <property type="term" value="F:L-ascorbic acid binding"/>
    <property type="evidence" value="ECO:0007669"/>
    <property type="project" value="InterPro"/>
</dbReference>
<sequence length="346" mass="41137">MKFVSDPFNHIVIDGFLPEAEFEKIKEIYTSLQFYEKKSDLFHFYQTKELNQNKELKFFTDKIANNIHVLEQNPDKSYEEYWFNTFASFYKSGNYLLCHDDKLENRLFAFSYYLDDYETGELVLFNDSANNEVKRVNVKKNRMVIFEVSDVSFHEVAICRTDGRRAFTGWYNDPNKTNTPTKLFKKQGFDLKPEPVIFFDKILDDCMLMEITDYDFTYSNKKLVGPFTERKVSLLYSDNLVAPIITGHSIFKSHFYQFSEGNYILLQNDEASEDEKDIWDIFVMFSHDSRIFEQPFITYVESDGDHAFDLTFATNSLYAVRRRDLSFFVPRTDYEFILAHFILRKD</sequence>
<dbReference type="InterPro" id="IPR005123">
    <property type="entry name" value="Oxoglu/Fe-dep_dioxygenase_dom"/>
</dbReference>
<dbReference type="AlphaFoldDB" id="A0A0R0M4S3"/>
<dbReference type="Pfam" id="PF13640">
    <property type="entry name" value="2OG-FeII_Oxy_3"/>
    <property type="match status" value="1"/>
</dbReference>
<comment type="cofactor">
    <cofactor evidence="1">
        <name>L-ascorbate</name>
        <dbReference type="ChEBI" id="CHEBI:38290"/>
    </cofactor>
</comment>
<evidence type="ECO:0000256" key="1">
    <source>
        <dbReference type="ARBA" id="ARBA00001961"/>
    </source>
</evidence>
<keyword evidence="2" id="KW-0479">Metal-binding</keyword>
<dbReference type="GO" id="GO:0005737">
    <property type="term" value="C:cytoplasm"/>
    <property type="evidence" value="ECO:0007669"/>
    <property type="project" value="TreeGrafter"/>
</dbReference>
<keyword evidence="5" id="KW-0408">Iron</keyword>
<accession>A0A0R0M4S3</accession>
<dbReference type="GO" id="GO:0006449">
    <property type="term" value="P:regulation of translational termination"/>
    <property type="evidence" value="ECO:0007669"/>
    <property type="project" value="TreeGrafter"/>
</dbReference>
<evidence type="ECO:0000256" key="3">
    <source>
        <dbReference type="ARBA" id="ARBA00022964"/>
    </source>
</evidence>
<dbReference type="InterPro" id="IPR044862">
    <property type="entry name" value="Pro_4_hyd_alph_FE2OG_OXY"/>
</dbReference>
<keyword evidence="3" id="KW-0223">Dioxygenase</keyword>
<name>A0A0R0M4S3_9MICR</name>
<dbReference type="InterPro" id="IPR006620">
    <property type="entry name" value="Pro_4_hyd_alph"/>
</dbReference>
<dbReference type="OrthoDB" id="430522at2759"/>
<dbReference type="EMBL" id="LGUB01000350">
    <property type="protein sequence ID" value="KRH93403.1"/>
    <property type="molecule type" value="Genomic_DNA"/>
</dbReference>
<evidence type="ECO:0000313" key="8">
    <source>
        <dbReference type="Proteomes" id="UP000051530"/>
    </source>
</evidence>
<feature type="domain" description="Fe2OG dioxygenase" evidence="6">
    <location>
        <begin position="81"/>
        <end position="173"/>
    </location>
</feature>
<dbReference type="VEuPathDB" id="MicrosporidiaDB:M153_9100002478"/>
<keyword evidence="8" id="KW-1185">Reference proteome</keyword>
<dbReference type="PANTHER" id="PTHR12117:SF0">
    <property type="entry name" value="PROLYL 3-HYDROXYLASE OGFOD1"/>
    <property type="match status" value="1"/>
</dbReference>
<evidence type="ECO:0000256" key="4">
    <source>
        <dbReference type="ARBA" id="ARBA00023002"/>
    </source>
</evidence>
<protein>
    <submittedName>
        <fullName evidence="7">Putative component of NuA3 histone acetyltransferase complex</fullName>
    </submittedName>
</protein>
<dbReference type="SMART" id="SM00702">
    <property type="entry name" value="P4Hc"/>
    <property type="match status" value="1"/>
</dbReference>
<dbReference type="GO" id="GO:0016740">
    <property type="term" value="F:transferase activity"/>
    <property type="evidence" value="ECO:0007669"/>
    <property type="project" value="UniProtKB-KW"/>
</dbReference>
<evidence type="ECO:0000259" key="6">
    <source>
        <dbReference type="PROSITE" id="PS51471"/>
    </source>
</evidence>
<dbReference type="GO" id="GO:0005506">
    <property type="term" value="F:iron ion binding"/>
    <property type="evidence" value="ECO:0007669"/>
    <property type="project" value="InterPro"/>
</dbReference>
<evidence type="ECO:0000256" key="2">
    <source>
        <dbReference type="ARBA" id="ARBA00022723"/>
    </source>
</evidence>
<proteinExistence type="predicted"/>
<organism evidence="7 8">
    <name type="scientific">Pseudoloma neurophilia</name>
    <dbReference type="NCBI Taxonomy" id="146866"/>
    <lineage>
        <taxon>Eukaryota</taxon>
        <taxon>Fungi</taxon>
        <taxon>Fungi incertae sedis</taxon>
        <taxon>Microsporidia</taxon>
        <taxon>Pseudoloma</taxon>
    </lineage>
</organism>
<evidence type="ECO:0000313" key="7">
    <source>
        <dbReference type="EMBL" id="KRH93403.1"/>
    </source>
</evidence>
<dbReference type="InterPro" id="IPR051842">
    <property type="entry name" value="uS12_prolyl_hydroxylase"/>
</dbReference>
<dbReference type="GO" id="GO:0031543">
    <property type="term" value="F:peptidyl-proline dioxygenase activity"/>
    <property type="evidence" value="ECO:0007669"/>
    <property type="project" value="TreeGrafter"/>
</dbReference>
<reference evidence="7 8" key="1">
    <citation type="submission" date="2015-07" db="EMBL/GenBank/DDBJ databases">
        <title>The genome of Pseudoloma neurophilia, a relevant intracellular parasite of the zebrafish.</title>
        <authorList>
            <person name="Ndikumana S."/>
            <person name="Pelin A."/>
            <person name="Sanders J."/>
            <person name="Corradi N."/>
        </authorList>
    </citation>
    <scope>NUCLEOTIDE SEQUENCE [LARGE SCALE GENOMIC DNA]</scope>
    <source>
        <strain evidence="7 8">MK1</strain>
    </source>
</reference>
<comment type="caution">
    <text evidence="7">The sequence shown here is derived from an EMBL/GenBank/DDBJ whole genome shotgun (WGS) entry which is preliminary data.</text>
</comment>
<gene>
    <name evidence="7" type="ORF">M153_9100002478</name>
</gene>
<dbReference type="Gene3D" id="2.60.120.620">
    <property type="entry name" value="q2cbj1_9rhob like domain"/>
    <property type="match status" value="1"/>
</dbReference>
<evidence type="ECO:0000256" key="5">
    <source>
        <dbReference type="ARBA" id="ARBA00023004"/>
    </source>
</evidence>
<keyword evidence="4" id="KW-0560">Oxidoreductase</keyword>
<dbReference type="Proteomes" id="UP000051530">
    <property type="component" value="Unassembled WGS sequence"/>
</dbReference>
<keyword evidence="7" id="KW-0808">Transferase</keyword>